<evidence type="ECO:0000256" key="1">
    <source>
        <dbReference type="SAM" id="MobiDB-lite"/>
    </source>
</evidence>
<dbReference type="Proteomes" id="UP000179807">
    <property type="component" value="Unassembled WGS sequence"/>
</dbReference>
<feature type="region of interest" description="Disordered" evidence="1">
    <location>
        <begin position="328"/>
        <end position="479"/>
    </location>
</feature>
<feature type="compositionally biased region" description="Low complexity" evidence="1">
    <location>
        <begin position="351"/>
        <end position="379"/>
    </location>
</feature>
<accession>A0A1J4KC56</accession>
<feature type="compositionally biased region" description="Basic and acidic residues" evidence="1">
    <location>
        <begin position="429"/>
        <end position="439"/>
    </location>
</feature>
<feature type="compositionally biased region" description="Basic residues" evidence="1">
    <location>
        <begin position="283"/>
        <end position="293"/>
    </location>
</feature>
<dbReference type="VEuPathDB" id="TrichDB:TRFO_24614"/>
<feature type="compositionally biased region" description="Basic and acidic residues" evidence="1">
    <location>
        <begin position="398"/>
        <end position="416"/>
    </location>
</feature>
<protein>
    <submittedName>
        <fullName evidence="2">Uncharacterized protein</fullName>
    </submittedName>
</protein>
<reference evidence="2" key="1">
    <citation type="submission" date="2016-10" db="EMBL/GenBank/DDBJ databases">
        <authorList>
            <person name="Benchimol M."/>
            <person name="Almeida L.G."/>
            <person name="Vasconcelos A.T."/>
            <person name="Perreira-Neves A."/>
            <person name="Rosa I.A."/>
            <person name="Tasca T."/>
            <person name="Bogo M.R."/>
            <person name="de Souza W."/>
        </authorList>
    </citation>
    <scope>NUCLEOTIDE SEQUENCE [LARGE SCALE GENOMIC DNA]</scope>
    <source>
        <strain evidence="2">K</strain>
    </source>
</reference>
<evidence type="ECO:0000313" key="3">
    <source>
        <dbReference type="Proteomes" id="UP000179807"/>
    </source>
</evidence>
<feature type="compositionally biased region" description="Polar residues" evidence="1">
    <location>
        <begin position="215"/>
        <end position="228"/>
    </location>
</feature>
<feature type="compositionally biased region" description="Polar residues" evidence="1">
    <location>
        <begin position="136"/>
        <end position="145"/>
    </location>
</feature>
<feature type="compositionally biased region" description="Basic and acidic residues" evidence="1">
    <location>
        <begin position="302"/>
        <end position="314"/>
    </location>
</feature>
<dbReference type="RefSeq" id="XP_068360412.1">
    <property type="nucleotide sequence ID" value="XM_068503853.1"/>
</dbReference>
<comment type="caution">
    <text evidence="2">The sequence shown here is derived from an EMBL/GenBank/DDBJ whole genome shotgun (WGS) entry which is preliminary data.</text>
</comment>
<dbReference type="EMBL" id="MLAK01000702">
    <property type="protein sequence ID" value="OHT07276.1"/>
    <property type="molecule type" value="Genomic_DNA"/>
</dbReference>
<feature type="region of interest" description="Disordered" evidence="1">
    <location>
        <begin position="281"/>
        <end position="316"/>
    </location>
</feature>
<organism evidence="2 3">
    <name type="scientific">Tritrichomonas foetus</name>
    <dbReference type="NCBI Taxonomy" id="1144522"/>
    <lineage>
        <taxon>Eukaryota</taxon>
        <taxon>Metamonada</taxon>
        <taxon>Parabasalia</taxon>
        <taxon>Tritrichomonadida</taxon>
        <taxon>Tritrichomonadidae</taxon>
        <taxon>Tritrichomonas</taxon>
    </lineage>
</organism>
<sequence length="479" mass="53509">MRESLKKTHFHNHFSEIYLKARSIEFCYTKKLHTTFCIFSMCREVDTSEKDSSSSKKHKKQKKNSRASKTSHQRNPQIHEMALDDPNLTGKVEITKPRVSNADGNSSDVKIPSTKDESGNAINPNPNPIPNTAPNKLTNQLNSNPPKRITINLLRDSARHFHSMVKSSEISLKEDFTYNSSSYFNVVYSSSDFSSSDFEIYDESTSSKHLKKVKNPNNGQTQKHNIPQDSPPSSPLIIVHSQPDSRMKNASKPSILFTNNLIHSSSSALSSESYKKVNIPKNKASKKILHKNKNQLNTSQKIDSHKNLREKESTKNLSKIVNEKYFTSTSSYTSSSSETDDDRSLEEIQYTKSNTNETKSNTNETKSNTNETKSNTNETKSNEEEKKIGKTETVSNIKIERPENSNKESSSDSDSSKEEEESSSPSTTKELENSKRSSESKTSSSDPSSSSDSDISESSSEADSSSNHSESMSDTTSST</sequence>
<proteinExistence type="predicted"/>
<evidence type="ECO:0000313" key="2">
    <source>
        <dbReference type="EMBL" id="OHT07276.1"/>
    </source>
</evidence>
<dbReference type="AlphaFoldDB" id="A0A1J4KC56"/>
<feature type="compositionally biased region" description="Low complexity" evidence="1">
    <location>
        <begin position="440"/>
        <end position="479"/>
    </location>
</feature>
<feature type="compositionally biased region" description="Basic residues" evidence="1">
    <location>
        <begin position="55"/>
        <end position="72"/>
    </location>
</feature>
<feature type="compositionally biased region" description="Basic and acidic residues" evidence="1">
    <location>
        <begin position="380"/>
        <end position="390"/>
    </location>
</feature>
<feature type="region of interest" description="Disordered" evidence="1">
    <location>
        <begin position="48"/>
        <end position="147"/>
    </location>
</feature>
<name>A0A1J4KC56_9EUKA</name>
<feature type="compositionally biased region" description="Low complexity" evidence="1">
    <location>
        <begin position="328"/>
        <end position="337"/>
    </location>
</feature>
<keyword evidence="3" id="KW-1185">Reference proteome</keyword>
<feature type="region of interest" description="Disordered" evidence="1">
    <location>
        <begin position="205"/>
        <end position="250"/>
    </location>
</feature>
<gene>
    <name evidence="2" type="ORF">TRFO_24614</name>
</gene>
<dbReference type="GeneID" id="94838557"/>